<dbReference type="Proteomes" id="UP000575898">
    <property type="component" value="Unassembled WGS sequence"/>
</dbReference>
<reference evidence="1 2" key="1">
    <citation type="submission" date="2020-08" db="EMBL/GenBank/DDBJ databases">
        <title>Genomic Encyclopedia of Type Strains, Phase IV (KMG-IV): sequencing the most valuable type-strain genomes for metagenomic binning, comparative biology and taxonomic classification.</title>
        <authorList>
            <person name="Goeker M."/>
        </authorList>
    </citation>
    <scope>NUCLEOTIDE SEQUENCE [LARGE SCALE GENOMIC DNA]</scope>
    <source>
        <strain evidence="1 2">DSM 27165</strain>
    </source>
</reference>
<name>A0A840MT90_9PROT</name>
<accession>A0A840MT90</accession>
<dbReference type="AlphaFoldDB" id="A0A840MT90"/>
<keyword evidence="2" id="KW-1185">Reference proteome</keyword>
<proteinExistence type="predicted"/>
<gene>
    <name evidence="1" type="ORF">HNQ59_002908</name>
</gene>
<comment type="caution">
    <text evidence="1">The sequence shown here is derived from an EMBL/GenBank/DDBJ whole genome shotgun (WGS) entry which is preliminary data.</text>
</comment>
<sequence>MASAGHGSGGSAYQMLLVYTEEPQPCRAEVLLCQGGREQEVLPRSRSVVKLQKLVGIHFLNQLTAIDNT</sequence>
<organism evidence="1 2">
    <name type="scientific">Chitinivorax tropicus</name>
    <dbReference type="NCBI Taxonomy" id="714531"/>
    <lineage>
        <taxon>Bacteria</taxon>
        <taxon>Pseudomonadati</taxon>
        <taxon>Pseudomonadota</taxon>
        <taxon>Betaproteobacteria</taxon>
        <taxon>Chitinivorax</taxon>
    </lineage>
</organism>
<evidence type="ECO:0000313" key="2">
    <source>
        <dbReference type="Proteomes" id="UP000575898"/>
    </source>
</evidence>
<dbReference type="EMBL" id="JACHHY010000018">
    <property type="protein sequence ID" value="MBB5019606.1"/>
    <property type="molecule type" value="Genomic_DNA"/>
</dbReference>
<protein>
    <submittedName>
        <fullName evidence="1">Uncharacterized protein</fullName>
    </submittedName>
</protein>
<evidence type="ECO:0000313" key="1">
    <source>
        <dbReference type="EMBL" id="MBB5019606.1"/>
    </source>
</evidence>